<feature type="domain" description="Treslin M" evidence="2">
    <location>
        <begin position="281"/>
        <end position="417"/>
    </location>
</feature>
<comment type="caution">
    <text evidence="5">The sequence shown here is derived from an EMBL/GenBank/DDBJ whole genome shotgun (WGS) entry which is preliminary data.</text>
</comment>
<dbReference type="GO" id="GO:0030174">
    <property type="term" value="P:regulation of DNA-templated DNA replication initiation"/>
    <property type="evidence" value="ECO:0007669"/>
    <property type="project" value="TreeGrafter"/>
</dbReference>
<evidence type="ECO:0000313" key="5">
    <source>
        <dbReference type="EMBL" id="KAK7121406.1"/>
    </source>
</evidence>
<feature type="region of interest" description="Disordered" evidence="1">
    <location>
        <begin position="592"/>
        <end position="620"/>
    </location>
</feature>
<protein>
    <recommendedName>
        <fullName evidence="7">Treslin</fullName>
    </recommendedName>
</protein>
<feature type="compositionally biased region" description="Basic and acidic residues" evidence="1">
    <location>
        <begin position="1495"/>
        <end position="1505"/>
    </location>
</feature>
<feature type="region of interest" description="Disordered" evidence="1">
    <location>
        <begin position="1177"/>
        <end position="1258"/>
    </location>
</feature>
<name>A0AAN9GQA8_9TELE</name>
<feature type="region of interest" description="Disordered" evidence="1">
    <location>
        <begin position="1637"/>
        <end position="1669"/>
    </location>
</feature>
<keyword evidence="6" id="KW-1185">Reference proteome</keyword>
<feature type="region of interest" description="Disordered" evidence="1">
    <location>
        <begin position="1297"/>
        <end position="1359"/>
    </location>
</feature>
<dbReference type="GO" id="GO:0033314">
    <property type="term" value="P:mitotic DNA replication checkpoint signaling"/>
    <property type="evidence" value="ECO:0007669"/>
    <property type="project" value="InterPro"/>
</dbReference>
<feature type="region of interest" description="Disordered" evidence="1">
    <location>
        <begin position="1093"/>
        <end position="1128"/>
    </location>
</feature>
<feature type="compositionally biased region" description="Polar residues" evidence="1">
    <location>
        <begin position="562"/>
        <end position="571"/>
    </location>
</feature>
<sequence>MASQNVVFAIDVDYRQEEINSTTSAYQNHLKHWILRVLLSLGQKYGLEKVRWGYKFFYSRNVKSATLISRGSDFKELQEKVFSDFEEELLVKFRLEGKSPRSRERSHKLKPSPASCVQNALKEILLDFQWDRPDLTSPTKVTLRPRRSSRNGRNIPLQDYDMLSLDRNVLFVISECPRSKAELDDYLSIRSVDSRHHRDIHEQVLPKGLIDMLMQRKVVLHWADSGILKAHHLVEDYTGTDTLAELLRQVGGRVVPMLSPGLPPMDKHPGVSHSLALGLDAFPIDFINSYLQFSERMHQQVFPPLSGTLSWIADGNRRSFNVTLEPVSCRQRFLRVPVDVILRGVLQDFDTISLSRPASESWILRCPDAELGQEAFQHLKELSTGGSAMLAEVSEGGVLCSAVLSVLSSCMAQLTVLQPLVTQEDRLLPADIVSLDTTDISSDLPDVVSSVLNVMYDIMEDEDCSDQVKMPLVPDWADQELKQGSCSRRNGAVEGWFPLSDQSGISCNLMESMRLLHAAPEVEEQGEEYSDTQQEITSSLSELYQSNTAGSSGNLRSKKRGTQCTPVRQKMKTMSRSLQMLNFARLNVKAQKTQADSSSARSAIGAEKASKRGSGDRTKPSLMYFSSEEELLSHLGLTYQKAVENRSVSVPSQVQDLLSFVKSFIKTNTDVEQVSFLDLVQNHLLKSCESIRQLYGNSSDEESKIRECQLQAVLRLELCRQPEQQDNGEVVEQRVEEEVVEQRVEDVADMFRIISRSKDAVYLSKFMQDEVLPVYLNSIPKVLADVYHSLGTQLPEALIDVLPSDFFSDESLAKDSVSVSASPFSATQSNVSSIGDYLEELRNRSAKKRRQNMITRHKSMTEAPQALRQIEMPRKSMRLAKPKNGVPVEKPAVEEPPPKQAVQEVTKVRRNLFNQVTVSPSKSSKMPRSQSVSAVEGLKKRKRSNMEDNERHTLLTKKVSETPQHKQVSNRLLHRQRTGRRSGESDVCIIEESPDKPAADLRRSPRIKSLTRRHSSVFYSSSQARSRNLDRAISSSQLCPSEGKGGFDVSSVRSPVRLLFGATQSPGRLRHTTASSSEDHGCKELSLSSAVFESHSKTPQKLRSDPLGSAAGCRTPRSPRTPSQTVGENGMILRGTTFCSPVVKNLGIETPKKSPLKGILKTPIKSLLNCVSPNGVWLRSPSGRTPKKNVTWSPSPRKHLSENSNNAPESPMFTKRYSPRLITPGKNSSPEERTVFKTPDKVPQKKSKASPGMIPRTLEIPRDLETSQSITKLGKMRRTLSLPCKITEESDQFASVHSQQSDSGPFPFCDSPLKPNLQTPIKSPSPANRICTRSGRTPIKVSLSPSNKSRPIAGTSPSPFKGLSLAVAKSSASPALGPSRSDISHQRSSSINYVGKYPQEDKIIAQIETNHGKMEEASSSDSQQFDCSEFSVTTDDESIDISEASVVKTQLIGGIKMNIAFSRKPSRSSEVFEFEGKQATPSATTASRSYGFRQTPDRRQREAEARLGYPSGTPKISTPRTRRTPACGKKSTPQPLTYEVEMEMQASGLPKLKLRRTDSFNAGDAPSNATKGMASHFVHRNMSNVKAPQVDGPLAQCSRHPGCLSPSLCSRGTPAKGTPGKGVQTYICQSITPTRYPASSQSPLASPLTPSPQSRGWSTPENLNSWPRKKRARIETCGSKEQVIKGVPLLEKPGVLEDPELEGVFHIQGVEELKESLSTPVSQRKLGLRSSQVRGHQCSPEGMDWTETVVQECDAGDNMKSEQFAWKSIKVDTPKVKKPVSASGIFALTQSPLLYKKSAVINESSQFNASKAELDISPLCQPKRRRTLSKTYSRKKLLD</sequence>
<evidence type="ECO:0000313" key="6">
    <source>
        <dbReference type="Proteomes" id="UP001364617"/>
    </source>
</evidence>
<dbReference type="PANTHER" id="PTHR21556">
    <property type="entry name" value="TRESLIN"/>
    <property type="match status" value="1"/>
</dbReference>
<dbReference type="InterPro" id="IPR026153">
    <property type="entry name" value="Treslin"/>
</dbReference>
<dbReference type="PANTHER" id="PTHR21556:SF2">
    <property type="entry name" value="TRESLIN"/>
    <property type="match status" value="1"/>
</dbReference>
<feature type="region of interest" description="Disordered" evidence="1">
    <location>
        <begin position="546"/>
        <end position="571"/>
    </location>
</feature>
<feature type="compositionally biased region" description="Low complexity" evidence="1">
    <location>
        <begin position="1637"/>
        <end position="1654"/>
    </location>
</feature>
<dbReference type="GO" id="GO:0005634">
    <property type="term" value="C:nucleus"/>
    <property type="evidence" value="ECO:0007669"/>
    <property type="project" value="InterPro"/>
</dbReference>
<feature type="domain" description="Treslin STD" evidence="4">
    <location>
        <begin position="629"/>
        <end position="790"/>
    </location>
</feature>
<dbReference type="InterPro" id="IPR032746">
    <property type="entry name" value="Treslin_M"/>
</dbReference>
<feature type="compositionally biased region" description="Polar residues" evidence="1">
    <location>
        <begin position="1479"/>
        <end position="1488"/>
    </location>
</feature>
<evidence type="ECO:0000259" key="3">
    <source>
        <dbReference type="Pfam" id="PF21854"/>
    </source>
</evidence>
<feature type="compositionally biased region" description="Polar residues" evidence="1">
    <location>
        <begin position="1655"/>
        <end position="1665"/>
    </location>
</feature>
<dbReference type="InterPro" id="IPR053919">
    <property type="entry name" value="Treslin_N"/>
</dbReference>
<dbReference type="Proteomes" id="UP001364617">
    <property type="component" value="Unassembled WGS sequence"/>
</dbReference>
<feature type="compositionally biased region" description="Polar residues" evidence="1">
    <location>
        <begin position="592"/>
        <end position="601"/>
    </location>
</feature>
<reference evidence="5 6" key="1">
    <citation type="submission" date="2024-02" db="EMBL/GenBank/DDBJ databases">
        <title>Chromosome-level genome assembly of the Eurasian Minnow (Phoxinus phoxinus).</title>
        <authorList>
            <person name="Oriowo T.O."/>
            <person name="Martin S."/>
            <person name="Stange M."/>
            <person name="Chrysostomakis Y."/>
            <person name="Brown T."/>
            <person name="Winkler S."/>
            <person name="Kukowka S."/>
            <person name="Myers E.W."/>
            <person name="Bohne A."/>
        </authorList>
    </citation>
    <scope>NUCLEOTIDE SEQUENCE [LARGE SCALE GENOMIC DNA]</scope>
    <source>
        <strain evidence="5">ZFMK-TIS-60720</strain>
        <tissue evidence="5">Whole Organism</tissue>
    </source>
</reference>
<dbReference type="EMBL" id="JAYKXH010000025">
    <property type="protein sequence ID" value="KAK7121406.1"/>
    <property type="molecule type" value="Genomic_DNA"/>
</dbReference>
<proteinExistence type="predicted"/>
<dbReference type="GO" id="GO:0003682">
    <property type="term" value="F:chromatin binding"/>
    <property type="evidence" value="ECO:0007669"/>
    <property type="project" value="TreeGrafter"/>
</dbReference>
<accession>A0AAN9GQA8</accession>
<feature type="compositionally biased region" description="Basic and acidic residues" evidence="1">
    <location>
        <begin position="944"/>
        <end position="964"/>
    </location>
</feature>
<dbReference type="Pfam" id="PF21854">
    <property type="entry name" value="Treslin_N"/>
    <property type="match status" value="1"/>
</dbReference>
<dbReference type="Pfam" id="PF15292">
    <property type="entry name" value="Treslin_M"/>
    <property type="match status" value="1"/>
</dbReference>
<dbReference type="InterPro" id="IPR053920">
    <property type="entry name" value="Treslin_STD"/>
</dbReference>
<feature type="region of interest" description="Disordered" evidence="1">
    <location>
        <begin position="918"/>
        <end position="986"/>
    </location>
</feature>
<feature type="compositionally biased region" description="Polar residues" evidence="1">
    <location>
        <begin position="1118"/>
        <end position="1127"/>
    </location>
</feature>
<dbReference type="GO" id="GO:0007095">
    <property type="term" value="P:mitotic G2 DNA damage checkpoint signaling"/>
    <property type="evidence" value="ECO:0007669"/>
    <property type="project" value="TreeGrafter"/>
</dbReference>
<feature type="compositionally biased region" description="Basic and acidic residues" evidence="1">
    <location>
        <begin position="608"/>
        <end position="619"/>
    </location>
</feature>
<gene>
    <name evidence="5" type="ORF">R3I93_022486</name>
</gene>
<dbReference type="GO" id="GO:0006260">
    <property type="term" value="P:DNA replication"/>
    <property type="evidence" value="ECO:0007669"/>
    <property type="project" value="InterPro"/>
</dbReference>
<dbReference type="Pfam" id="PF21855">
    <property type="entry name" value="Treslin_STD"/>
    <property type="match status" value="1"/>
</dbReference>
<feature type="region of interest" description="Disordered" evidence="1">
    <location>
        <begin position="1473"/>
        <end position="1533"/>
    </location>
</feature>
<evidence type="ECO:0000259" key="2">
    <source>
        <dbReference type="Pfam" id="PF15292"/>
    </source>
</evidence>
<evidence type="ECO:0000256" key="1">
    <source>
        <dbReference type="SAM" id="MobiDB-lite"/>
    </source>
</evidence>
<organism evidence="5 6">
    <name type="scientific">Phoxinus phoxinus</name>
    <name type="common">Eurasian minnow</name>
    <dbReference type="NCBI Taxonomy" id="58324"/>
    <lineage>
        <taxon>Eukaryota</taxon>
        <taxon>Metazoa</taxon>
        <taxon>Chordata</taxon>
        <taxon>Craniata</taxon>
        <taxon>Vertebrata</taxon>
        <taxon>Euteleostomi</taxon>
        <taxon>Actinopterygii</taxon>
        <taxon>Neopterygii</taxon>
        <taxon>Teleostei</taxon>
        <taxon>Ostariophysi</taxon>
        <taxon>Cypriniformes</taxon>
        <taxon>Leuciscidae</taxon>
        <taxon>Phoxininae</taxon>
        <taxon>Phoxinus</taxon>
    </lineage>
</organism>
<feature type="compositionally biased region" description="Polar residues" evidence="1">
    <location>
        <begin position="1316"/>
        <end position="1326"/>
    </location>
</feature>
<feature type="compositionally biased region" description="Polar residues" evidence="1">
    <location>
        <begin position="546"/>
        <end position="555"/>
    </location>
</feature>
<dbReference type="GO" id="GO:0010212">
    <property type="term" value="P:response to ionizing radiation"/>
    <property type="evidence" value="ECO:0007669"/>
    <property type="project" value="InterPro"/>
</dbReference>
<evidence type="ECO:0008006" key="7">
    <source>
        <dbReference type="Google" id="ProtNLM"/>
    </source>
</evidence>
<feature type="domain" description="Treslin N-terminal" evidence="3">
    <location>
        <begin position="23"/>
        <end position="209"/>
    </location>
</feature>
<feature type="compositionally biased region" description="Basic and acidic residues" evidence="1">
    <location>
        <begin position="1229"/>
        <end position="1243"/>
    </location>
</feature>
<evidence type="ECO:0000259" key="4">
    <source>
        <dbReference type="Pfam" id="PF21855"/>
    </source>
</evidence>
<feature type="compositionally biased region" description="Polar residues" evidence="1">
    <location>
        <begin position="918"/>
        <end position="933"/>
    </location>
</feature>